<dbReference type="WBParaSite" id="SPAL_0001458950.1">
    <property type="protein sequence ID" value="SPAL_0001458950.1"/>
    <property type="gene ID" value="SPAL_0001458950"/>
</dbReference>
<dbReference type="AlphaFoldDB" id="A0A0N5C9K8"/>
<evidence type="ECO:0000313" key="2">
    <source>
        <dbReference type="WBParaSite" id="SPAL_0001458950.1"/>
    </source>
</evidence>
<accession>A0A0N5C9K8</accession>
<proteinExistence type="predicted"/>
<reference evidence="2" key="1">
    <citation type="submission" date="2017-02" db="UniProtKB">
        <authorList>
            <consortium name="WormBaseParasite"/>
        </authorList>
    </citation>
    <scope>IDENTIFICATION</scope>
</reference>
<name>A0A0N5C9K8_STREA</name>
<protein>
    <submittedName>
        <fullName evidence="2">Late expression factor-5</fullName>
    </submittedName>
</protein>
<organism evidence="1 2">
    <name type="scientific">Strongyloides papillosus</name>
    <name type="common">Intestinal threadworm</name>
    <dbReference type="NCBI Taxonomy" id="174720"/>
    <lineage>
        <taxon>Eukaryota</taxon>
        <taxon>Metazoa</taxon>
        <taxon>Ecdysozoa</taxon>
        <taxon>Nematoda</taxon>
        <taxon>Chromadorea</taxon>
        <taxon>Rhabditida</taxon>
        <taxon>Tylenchina</taxon>
        <taxon>Panagrolaimomorpha</taxon>
        <taxon>Strongyloidoidea</taxon>
        <taxon>Strongyloididae</taxon>
        <taxon>Strongyloides</taxon>
    </lineage>
</organism>
<sequence>MSQIIGTNILFDPKRLSARIRQKRRRNKIKVFDKKIDNLDFEDKSNIVDICRNVKDNILPIKFMLETNLSEIISKFNYEEQLLGHEGYQQHKVCNFLRTTIPFNHRFIFPTEYTATSLPKQLSSFCKLMKIERIFCSIENARHPLNGIFIDNQTGLYCASVENEIIWREKNFESILIKYISATIICPKMKVDFQYKKLLQFILLGSGIPRHYFMSKNCHTYNLVEKVLKNFRNVVDIPNFQ</sequence>
<dbReference type="Proteomes" id="UP000046392">
    <property type="component" value="Unplaced"/>
</dbReference>
<evidence type="ECO:0000313" key="1">
    <source>
        <dbReference type="Proteomes" id="UP000046392"/>
    </source>
</evidence>
<keyword evidence="1" id="KW-1185">Reference proteome</keyword>